<dbReference type="VEuPathDB" id="TrichDB:TVAG_105770"/>
<dbReference type="GO" id="GO:0016903">
    <property type="term" value="F:oxidoreductase activity, acting on the aldehyde or oxo group of donors"/>
    <property type="evidence" value="ECO:0007669"/>
    <property type="project" value="InterPro"/>
</dbReference>
<name>A2FLR6_TRIV3</name>
<evidence type="ECO:0000313" key="9">
    <source>
        <dbReference type="EMBL" id="EAX94158.1"/>
    </source>
</evidence>
<dbReference type="InterPro" id="IPR019752">
    <property type="entry name" value="Pyrv/ketoisovalerate_OxRed_cat"/>
</dbReference>
<evidence type="ECO:0000313" key="10">
    <source>
        <dbReference type="Proteomes" id="UP000001542"/>
    </source>
</evidence>
<keyword evidence="5" id="KW-0560">Oxidoreductase</keyword>
<dbReference type="InterPro" id="IPR009014">
    <property type="entry name" value="Transketo_C/PFOR_II"/>
</dbReference>
<evidence type="ECO:0000259" key="8">
    <source>
        <dbReference type="PROSITE" id="PS51379"/>
    </source>
</evidence>
<dbReference type="FunCoup" id="A2FLR6">
    <property type="interactions" value="225"/>
</dbReference>
<dbReference type="FunFam" id="3.40.920.10:FF:000001">
    <property type="entry name" value="Pyruvate:ferredoxin (Flavodoxin) oxidoreductase"/>
    <property type="match status" value="1"/>
</dbReference>
<gene>
    <name evidence="9" type="ORF">TVAG_105770</name>
</gene>
<dbReference type="KEGG" id="tva:4751886"/>
<dbReference type="InterPro" id="IPR002869">
    <property type="entry name" value="Pyrv_flavodox_OxRed_cen"/>
</dbReference>
<keyword evidence="6" id="KW-0408">Iron</keyword>
<dbReference type="GO" id="GO:0005506">
    <property type="term" value="F:iron ion binding"/>
    <property type="evidence" value="ECO:0007669"/>
    <property type="project" value="InterPro"/>
</dbReference>
<keyword evidence="10" id="KW-1185">Reference proteome</keyword>
<dbReference type="NCBIfam" id="TIGR02176">
    <property type="entry name" value="pyruv_ox_red"/>
    <property type="match status" value="1"/>
</dbReference>
<dbReference type="CDD" id="cd07034">
    <property type="entry name" value="TPP_PYR_PFOR_IOR-alpha_like"/>
    <property type="match status" value="1"/>
</dbReference>
<keyword evidence="7" id="KW-0411">Iron-sulfur</keyword>
<keyword evidence="4" id="KW-0249">Electron transport</keyword>
<dbReference type="Pfam" id="PF01558">
    <property type="entry name" value="POR"/>
    <property type="match status" value="1"/>
</dbReference>
<dbReference type="GO" id="GO:0030976">
    <property type="term" value="F:thiamine pyrophosphate binding"/>
    <property type="evidence" value="ECO:0007669"/>
    <property type="project" value="InterPro"/>
</dbReference>
<dbReference type="Pfam" id="PF12838">
    <property type="entry name" value="Fer4_7"/>
    <property type="match status" value="1"/>
</dbReference>
<organism evidence="9 10">
    <name type="scientific">Trichomonas vaginalis (strain ATCC PRA-98 / G3)</name>
    <dbReference type="NCBI Taxonomy" id="412133"/>
    <lineage>
        <taxon>Eukaryota</taxon>
        <taxon>Metamonada</taxon>
        <taxon>Parabasalia</taxon>
        <taxon>Trichomonadida</taxon>
        <taxon>Trichomonadidae</taxon>
        <taxon>Trichomonas</taxon>
    </lineage>
</organism>
<dbReference type="SUPFAM" id="SSF53323">
    <property type="entry name" value="Pyruvate-ferredoxin oxidoreductase, PFOR, domain III"/>
    <property type="match status" value="1"/>
</dbReference>
<evidence type="ECO:0000256" key="4">
    <source>
        <dbReference type="ARBA" id="ARBA00022982"/>
    </source>
</evidence>
<dbReference type="AlphaFoldDB" id="A2FLR6"/>
<dbReference type="InterPro" id="IPR011766">
    <property type="entry name" value="TPP_enzyme_TPP-bd"/>
</dbReference>
<evidence type="ECO:0000256" key="2">
    <source>
        <dbReference type="ARBA" id="ARBA00022485"/>
    </source>
</evidence>
<keyword evidence="9" id="KW-0670">Pyruvate</keyword>
<dbReference type="GO" id="GO:0051539">
    <property type="term" value="F:4 iron, 4 sulfur cluster binding"/>
    <property type="evidence" value="ECO:0007669"/>
    <property type="project" value="UniProtKB-KW"/>
</dbReference>
<dbReference type="FunFam" id="3.40.50.970:FF:000012">
    <property type="entry name" value="Pyruvate:ferredoxin (Flavodoxin) oxidoreductase"/>
    <property type="match status" value="1"/>
</dbReference>
<dbReference type="InterPro" id="IPR029061">
    <property type="entry name" value="THDP-binding"/>
</dbReference>
<dbReference type="Proteomes" id="UP000001542">
    <property type="component" value="Unassembled WGS sequence"/>
</dbReference>
<keyword evidence="3" id="KW-0479">Metal-binding</keyword>
<dbReference type="Gene3D" id="3.40.920.10">
    <property type="entry name" value="Pyruvate-ferredoxin oxidoreductase, PFOR, domain III"/>
    <property type="match status" value="1"/>
</dbReference>
<dbReference type="STRING" id="5722.A2FLR6"/>
<dbReference type="PROSITE" id="PS00198">
    <property type="entry name" value="4FE4S_FER_1"/>
    <property type="match status" value="1"/>
</dbReference>
<feature type="domain" description="4Fe-4S ferredoxin-type" evidence="8">
    <location>
        <begin position="747"/>
        <end position="776"/>
    </location>
</feature>
<dbReference type="InterPro" id="IPR017896">
    <property type="entry name" value="4Fe4S_Fe-S-bd"/>
</dbReference>
<dbReference type="InterPro" id="IPR050722">
    <property type="entry name" value="Pyruvate:ferred/Flavod_OxRd"/>
</dbReference>
<feature type="domain" description="4Fe-4S ferredoxin-type" evidence="8">
    <location>
        <begin position="696"/>
        <end position="725"/>
    </location>
</feature>
<dbReference type="Gene3D" id="3.40.50.920">
    <property type="match status" value="1"/>
</dbReference>
<protein>
    <submittedName>
        <fullName evidence="9">Pyruvate:ferredoxin oxidoreductase C</fullName>
    </submittedName>
</protein>
<dbReference type="PROSITE" id="PS51379">
    <property type="entry name" value="4FE4S_FER_2"/>
    <property type="match status" value="2"/>
</dbReference>
<dbReference type="SUPFAM" id="SSF52518">
    <property type="entry name" value="Thiamin diphosphate-binding fold (THDP-binding)"/>
    <property type="match status" value="2"/>
</dbReference>
<evidence type="ECO:0000256" key="5">
    <source>
        <dbReference type="ARBA" id="ARBA00023002"/>
    </source>
</evidence>
<reference evidence="9" key="2">
    <citation type="journal article" date="2007" name="Science">
        <title>Draft genome sequence of the sexually transmitted pathogen Trichomonas vaginalis.</title>
        <authorList>
            <person name="Carlton J.M."/>
            <person name="Hirt R.P."/>
            <person name="Silva J.C."/>
            <person name="Delcher A.L."/>
            <person name="Schatz M."/>
            <person name="Zhao Q."/>
            <person name="Wortman J.R."/>
            <person name="Bidwell S.L."/>
            <person name="Alsmark U.C.M."/>
            <person name="Besteiro S."/>
            <person name="Sicheritz-Ponten T."/>
            <person name="Noel C.J."/>
            <person name="Dacks J.B."/>
            <person name="Foster P.G."/>
            <person name="Simillion C."/>
            <person name="Van de Peer Y."/>
            <person name="Miranda-Saavedra D."/>
            <person name="Barton G.J."/>
            <person name="Westrop G.D."/>
            <person name="Mueller S."/>
            <person name="Dessi D."/>
            <person name="Fiori P.L."/>
            <person name="Ren Q."/>
            <person name="Paulsen I."/>
            <person name="Zhang H."/>
            <person name="Bastida-Corcuera F.D."/>
            <person name="Simoes-Barbosa A."/>
            <person name="Brown M.T."/>
            <person name="Hayes R.D."/>
            <person name="Mukherjee M."/>
            <person name="Okumura C.Y."/>
            <person name="Schneider R."/>
            <person name="Smith A.J."/>
            <person name="Vanacova S."/>
            <person name="Villalvazo M."/>
            <person name="Haas B.J."/>
            <person name="Pertea M."/>
            <person name="Feldblyum T.V."/>
            <person name="Utterback T.R."/>
            <person name="Shu C.L."/>
            <person name="Osoegawa K."/>
            <person name="de Jong P.J."/>
            <person name="Hrdy I."/>
            <person name="Horvathova L."/>
            <person name="Zubacova Z."/>
            <person name="Dolezal P."/>
            <person name="Malik S.B."/>
            <person name="Logsdon J.M. Jr."/>
            <person name="Henze K."/>
            <person name="Gupta A."/>
            <person name="Wang C.C."/>
            <person name="Dunne R.L."/>
            <person name="Upcroft J.A."/>
            <person name="Upcroft P."/>
            <person name="White O."/>
            <person name="Salzberg S.L."/>
            <person name="Tang P."/>
            <person name="Chiu C.-H."/>
            <person name="Lee Y.-S."/>
            <person name="Embley T.M."/>
            <person name="Coombs G.H."/>
            <person name="Mottram J.C."/>
            <person name="Tachezy J."/>
            <person name="Fraser-Liggett C.M."/>
            <person name="Johnson P.J."/>
        </authorList>
    </citation>
    <scope>NUCLEOTIDE SEQUENCE [LARGE SCALE GENOMIC DNA]</scope>
    <source>
        <strain evidence="9">G3</strain>
    </source>
</reference>
<dbReference type="OMA" id="CPCIGHG"/>
<dbReference type="VEuPathDB" id="TrichDB:TVAGG3_0515310"/>
<dbReference type="GO" id="GO:0022900">
    <property type="term" value="P:electron transport chain"/>
    <property type="evidence" value="ECO:0007669"/>
    <property type="project" value="InterPro"/>
</dbReference>
<dbReference type="eggNOG" id="KOG0560">
    <property type="taxonomic scope" value="Eukaryota"/>
</dbReference>
<dbReference type="InterPro" id="IPR033412">
    <property type="entry name" value="PFOR_II"/>
</dbReference>
<keyword evidence="1" id="KW-0813">Transport</keyword>
<dbReference type="FunFam" id="3.40.50.920:FF:000007">
    <property type="entry name" value="Pyruvate:ferredoxin (Flavodoxin) oxidoreductase"/>
    <property type="match status" value="1"/>
</dbReference>
<dbReference type="InterPro" id="IPR011895">
    <property type="entry name" value="Pyrv_flavodox_OxRed"/>
</dbReference>
<dbReference type="EMBL" id="DS113873">
    <property type="protein sequence ID" value="EAX94158.1"/>
    <property type="molecule type" value="Genomic_DNA"/>
</dbReference>
<reference evidence="9" key="1">
    <citation type="submission" date="2006-10" db="EMBL/GenBank/DDBJ databases">
        <authorList>
            <person name="Amadeo P."/>
            <person name="Zhao Q."/>
            <person name="Wortman J."/>
            <person name="Fraser-Liggett C."/>
            <person name="Carlton J."/>
        </authorList>
    </citation>
    <scope>NUCLEOTIDE SEQUENCE</scope>
    <source>
        <strain evidence="9">G3</strain>
    </source>
</reference>
<dbReference type="SUPFAM" id="SSF52922">
    <property type="entry name" value="TK C-terminal domain-like"/>
    <property type="match status" value="1"/>
</dbReference>
<dbReference type="Pfam" id="PF01855">
    <property type="entry name" value="POR_N"/>
    <property type="match status" value="1"/>
</dbReference>
<evidence type="ECO:0000256" key="3">
    <source>
        <dbReference type="ARBA" id="ARBA00022723"/>
    </source>
</evidence>
<dbReference type="InterPro" id="IPR002880">
    <property type="entry name" value="Pyrv_Fd/Flavodoxin_OxRdtase_N"/>
</dbReference>
<dbReference type="InParanoid" id="A2FLR6"/>
<dbReference type="SMR" id="A2FLR6"/>
<dbReference type="Pfam" id="PF02775">
    <property type="entry name" value="TPP_enzyme_C"/>
    <property type="match status" value="1"/>
</dbReference>
<dbReference type="Gene3D" id="3.30.70.20">
    <property type="match status" value="1"/>
</dbReference>
<dbReference type="Gene3D" id="3.40.50.970">
    <property type="match status" value="2"/>
</dbReference>
<dbReference type="SUPFAM" id="SSF54862">
    <property type="entry name" value="4Fe-4S ferredoxins"/>
    <property type="match status" value="1"/>
</dbReference>
<dbReference type="PANTHER" id="PTHR32154">
    <property type="entry name" value="PYRUVATE-FLAVODOXIN OXIDOREDUCTASE-RELATED"/>
    <property type="match status" value="1"/>
</dbReference>
<keyword evidence="2" id="KW-0004">4Fe-4S</keyword>
<dbReference type="InterPro" id="IPR017900">
    <property type="entry name" value="4Fe4S_Fe_S_CS"/>
</dbReference>
<proteinExistence type="predicted"/>
<dbReference type="Pfam" id="PF17147">
    <property type="entry name" value="PFOR_II"/>
    <property type="match status" value="1"/>
</dbReference>
<accession>A2FLR6</accession>
<evidence type="ECO:0000256" key="1">
    <source>
        <dbReference type="ARBA" id="ARBA00022448"/>
    </source>
</evidence>
<sequence>MLSIGDAFSRQKHVVPVDGNAAAAYVGYAFTETAFGYPITPSTTAFELVEQWANKDHRKNIFGQVPTCIQLEHEGGVAGSLHGGSVAGAVASTFTSSQGLLLMLPNIIKMKHAQVPTVIHVASRSLISSIGTIECDHSDVMTVRASGANMLSSASNQDCHDLAAVAHIAAMKCQIPFLHWWDGFRTSHQITNVELLEYDELKPLIPQKELDEFRERAFNPNHPSLRMLAIDSSFHFQADTAAAYRFQNVPQIVQESMDELAKITGRQHHLFDYYGHPQAESVIVVLGSTSQNISEAVDYCNAKGAKYGVVTVHLYRPFSPEHLSKAIPKSCKVITVLDRVNENGAFTQPLHSDVCAGFMAIGDNRKILGGMFGIGGRELTPSQAAEVFKNSLSEKPRNLFRIGIVDDLMHTSLPVPEEIDMVPDGTKQCIFWGLGSDGTVGSNKESIKIICKETPLYGQGYFTYDAKKSGGLTRSHLRFGKKPITSNYAIKQADYIGVHCINFPRVYPVAKELKNGGIFVFNCPAHNAKELEKYIPKATLRQLYDKKAKVYCIDATKISIDCGIPGRINLIMQTAFFYLSGVLETNHAIKVSKDSVEEQYGHSGEAVVKANIKAIDSSIDNLIKIEMPQEWGQFDPTPISRFANADAPELMKKAIFPIFELKGNEMKPSDLIPITARIPRDGLGSSKYEKRGIATNIPVWDADKCIQCNTCAYSCAHAVIRPQLMKHGKGPEGVKVLQSKKFKGYDFAITVSAHDCLSCQVCIEKCPTKALSFPLATEEVVTKAAALYDKFAKLPDIDALREADPALNESLEKKKWTADGSQYYKPLLEYSGACAGCHETLYAKMLTQLFGPRLMIANATGCSIVWSGSFPSQPWTYNSRGQGPTWGNSLFEDNAEFGLGIAAAVAHRRFELKGIVERFIKSGEKCDPALMALFTEWLANYDKGEKSLPLSNSIQDILKTIPQTTGLFGEIQKRYDLFVKPSVWIVGGDGWANDIGFAGLDHVVATGADVNCLVYDNESYANTGFQTSKASPRGSVLKFAATGKDKPKKDLAGMFLQYPDVYVASCVIGANAAQTVKAMKEADEHKGTSFIDCYCPCIGHGVRPTMKNGHKQAKLAVESGYWPIFRRKPGQKVVLDNPTMKKEKLADFLKHESRYESLRKIDSKRQHDLQELLGKDIDQRWQRLQELTK</sequence>
<dbReference type="PANTHER" id="PTHR32154:SF0">
    <property type="entry name" value="PYRUVATE-FLAVODOXIN OXIDOREDUCTASE-RELATED"/>
    <property type="match status" value="1"/>
</dbReference>
<dbReference type="OrthoDB" id="1856718at2759"/>
<evidence type="ECO:0000256" key="6">
    <source>
        <dbReference type="ARBA" id="ARBA00023004"/>
    </source>
</evidence>
<evidence type="ECO:0000256" key="7">
    <source>
        <dbReference type="ARBA" id="ARBA00023014"/>
    </source>
</evidence>
<dbReference type="RefSeq" id="XP_001307088.1">
    <property type="nucleotide sequence ID" value="XM_001307087.1"/>
</dbReference>
<dbReference type="GO" id="GO:0006979">
    <property type="term" value="P:response to oxidative stress"/>
    <property type="evidence" value="ECO:0000318"/>
    <property type="project" value="GO_Central"/>
</dbReference>